<dbReference type="Proteomes" id="UP000030655">
    <property type="component" value="Unassembled WGS sequence"/>
</dbReference>
<feature type="signal peptide" evidence="1">
    <location>
        <begin position="1"/>
        <end position="20"/>
    </location>
</feature>
<dbReference type="AlphaFoldDB" id="A0A059EYT4"/>
<gene>
    <name evidence="2" type="ORF">H312_02388</name>
</gene>
<evidence type="ECO:0000313" key="2">
    <source>
        <dbReference type="EMBL" id="KCZ80208.1"/>
    </source>
</evidence>
<dbReference type="VEuPathDB" id="MicrosporidiaDB:H312_02388"/>
<feature type="chain" id="PRO_5001577620" evidence="1">
    <location>
        <begin position="21"/>
        <end position="158"/>
    </location>
</feature>
<evidence type="ECO:0000313" key="3">
    <source>
        <dbReference type="Proteomes" id="UP000030655"/>
    </source>
</evidence>
<evidence type="ECO:0000256" key="1">
    <source>
        <dbReference type="SAM" id="SignalP"/>
    </source>
</evidence>
<name>A0A059EYT4_9MICR</name>
<sequence>MLMGFLLDIYLFSMVKLEQSKDNHVVSQSSDPKKLLLEDNELILREFATLAISQSKTNIFNQNLGDRANIEGNPNSSHLYEVQLQKEKDSLQKSNKYITANINNIIKNAQIKIPKLYLRDIKSGKLLHTRVVTSHPKNINTFKNSNSKNDNLNPKIQM</sequence>
<accession>A0A059EYT4</accession>
<keyword evidence="3" id="KW-1185">Reference proteome</keyword>
<organism evidence="2 3">
    <name type="scientific">Anncaliia algerae PRA339</name>
    <dbReference type="NCBI Taxonomy" id="1288291"/>
    <lineage>
        <taxon>Eukaryota</taxon>
        <taxon>Fungi</taxon>
        <taxon>Fungi incertae sedis</taxon>
        <taxon>Microsporidia</taxon>
        <taxon>Tubulinosematoidea</taxon>
        <taxon>Tubulinosematidae</taxon>
        <taxon>Anncaliia</taxon>
    </lineage>
</organism>
<protein>
    <submittedName>
        <fullName evidence="2">Uncharacterized protein</fullName>
    </submittedName>
</protein>
<dbReference type="EMBL" id="KK365195">
    <property type="protein sequence ID" value="KCZ80208.1"/>
    <property type="molecule type" value="Genomic_DNA"/>
</dbReference>
<proteinExistence type="predicted"/>
<dbReference type="HOGENOM" id="CLU_1668943_0_0_1"/>
<reference evidence="3" key="1">
    <citation type="submission" date="2013-02" db="EMBL/GenBank/DDBJ databases">
        <authorList>
            <consortium name="The Broad Institute Genome Sequencing Platform"/>
            <person name="Cuomo C."/>
            <person name="Becnel J."/>
            <person name="Sanscrainte N."/>
            <person name="Walker B."/>
            <person name="Young S.K."/>
            <person name="Zeng Q."/>
            <person name="Gargeya S."/>
            <person name="Fitzgerald M."/>
            <person name="Haas B."/>
            <person name="Abouelleil A."/>
            <person name="Alvarado L."/>
            <person name="Arachchi H.M."/>
            <person name="Berlin A.M."/>
            <person name="Chapman S.B."/>
            <person name="Dewar J."/>
            <person name="Goldberg J."/>
            <person name="Griggs A."/>
            <person name="Gujja S."/>
            <person name="Hansen M."/>
            <person name="Howarth C."/>
            <person name="Imamovic A."/>
            <person name="Larimer J."/>
            <person name="McCowan C."/>
            <person name="Murphy C."/>
            <person name="Neiman D."/>
            <person name="Pearson M."/>
            <person name="Priest M."/>
            <person name="Roberts A."/>
            <person name="Saif S."/>
            <person name="Shea T."/>
            <person name="Sisk P."/>
            <person name="Sykes S."/>
            <person name="Wortman J."/>
            <person name="Nusbaum C."/>
            <person name="Birren B."/>
        </authorList>
    </citation>
    <scope>NUCLEOTIDE SEQUENCE [LARGE SCALE GENOMIC DNA]</scope>
    <source>
        <strain evidence="3">PRA339</strain>
    </source>
</reference>
<keyword evidence="1" id="KW-0732">Signal</keyword>
<reference evidence="2 3" key="2">
    <citation type="submission" date="2014-03" db="EMBL/GenBank/DDBJ databases">
        <title>The Genome Sequence of Anncaliia algerae insect isolate PRA339.</title>
        <authorList>
            <consortium name="The Broad Institute Genome Sequencing Platform"/>
            <consortium name="The Broad Institute Genome Sequencing Center for Infectious Disease"/>
            <person name="Cuomo C."/>
            <person name="Becnel J."/>
            <person name="Sanscrainte N."/>
            <person name="Walker B."/>
            <person name="Young S.K."/>
            <person name="Zeng Q."/>
            <person name="Gargeya S."/>
            <person name="Fitzgerald M."/>
            <person name="Haas B."/>
            <person name="Abouelleil A."/>
            <person name="Alvarado L."/>
            <person name="Arachchi H.M."/>
            <person name="Berlin A.M."/>
            <person name="Chapman S.B."/>
            <person name="Dewar J."/>
            <person name="Goldberg J."/>
            <person name="Griggs A."/>
            <person name="Gujja S."/>
            <person name="Hansen M."/>
            <person name="Howarth C."/>
            <person name="Imamovic A."/>
            <person name="Larimer J."/>
            <person name="McCowan C."/>
            <person name="Murphy C."/>
            <person name="Neiman D."/>
            <person name="Pearson M."/>
            <person name="Priest M."/>
            <person name="Roberts A."/>
            <person name="Saif S."/>
            <person name="Shea T."/>
            <person name="Sisk P."/>
            <person name="Sykes S."/>
            <person name="Wortman J."/>
            <person name="Nusbaum C."/>
            <person name="Birren B."/>
        </authorList>
    </citation>
    <scope>NUCLEOTIDE SEQUENCE [LARGE SCALE GENOMIC DNA]</scope>
    <source>
        <strain evidence="2 3">PRA339</strain>
    </source>
</reference>